<sequence length="138" mass="15782">MLKNGDSGEILAIQKYLPCIDIIEEYPLNRFLFALSEKEKAEEIEKQKKKFILFYDKVVRGDYDMVLLDEACAAYAYGSVPLDMLMELVHSKPEKTELILTGRDPAPELTALAHYISEIKKIRHPYDQGMGAREGVEK</sequence>
<protein>
    <recommendedName>
        <fullName evidence="2">Cob(I)yrinic acid a,c-diamide adenosyltransferase</fullName>
    </recommendedName>
</protein>
<dbReference type="Pfam" id="PF02572">
    <property type="entry name" value="CobA_CobO_BtuR"/>
    <property type="match status" value="1"/>
</dbReference>
<dbReference type="PANTHER" id="PTHR46638:SF1">
    <property type="entry name" value="CORRINOID ADENOSYLTRANSFERASE"/>
    <property type="match status" value="1"/>
</dbReference>
<reference evidence="1" key="1">
    <citation type="submission" date="2019-08" db="EMBL/GenBank/DDBJ databases">
        <authorList>
            <person name="Kucharzyk K."/>
            <person name="Murdoch R.W."/>
            <person name="Higgins S."/>
            <person name="Loffler F."/>
        </authorList>
    </citation>
    <scope>NUCLEOTIDE SEQUENCE</scope>
</reference>
<dbReference type="InterPro" id="IPR003724">
    <property type="entry name" value="CblAdoTrfase_CobA"/>
</dbReference>
<dbReference type="InterPro" id="IPR027417">
    <property type="entry name" value="P-loop_NTPase"/>
</dbReference>
<dbReference type="SUPFAM" id="SSF52540">
    <property type="entry name" value="P-loop containing nucleoside triphosphate hydrolases"/>
    <property type="match status" value="1"/>
</dbReference>
<accession>A0A645IQS7</accession>
<organism evidence="1">
    <name type="scientific">bioreactor metagenome</name>
    <dbReference type="NCBI Taxonomy" id="1076179"/>
    <lineage>
        <taxon>unclassified sequences</taxon>
        <taxon>metagenomes</taxon>
        <taxon>ecological metagenomes</taxon>
    </lineage>
</organism>
<comment type="caution">
    <text evidence="1">The sequence shown here is derived from an EMBL/GenBank/DDBJ whole genome shotgun (WGS) entry which is preliminary data.</text>
</comment>
<dbReference type="AlphaFoldDB" id="A0A645IQS7"/>
<evidence type="ECO:0008006" key="2">
    <source>
        <dbReference type="Google" id="ProtNLM"/>
    </source>
</evidence>
<dbReference type="PANTHER" id="PTHR46638">
    <property type="entry name" value="CORRINOID ADENOSYLTRANSFERASE"/>
    <property type="match status" value="1"/>
</dbReference>
<evidence type="ECO:0000313" key="1">
    <source>
        <dbReference type="EMBL" id="MPN49623.1"/>
    </source>
</evidence>
<dbReference type="EMBL" id="VSSQ01113039">
    <property type="protein sequence ID" value="MPN49623.1"/>
    <property type="molecule type" value="Genomic_DNA"/>
</dbReference>
<dbReference type="GO" id="GO:0008817">
    <property type="term" value="F:corrinoid adenosyltransferase activity"/>
    <property type="evidence" value="ECO:0007669"/>
    <property type="project" value="InterPro"/>
</dbReference>
<proteinExistence type="predicted"/>
<dbReference type="Gene3D" id="3.40.50.300">
    <property type="entry name" value="P-loop containing nucleotide triphosphate hydrolases"/>
    <property type="match status" value="1"/>
</dbReference>
<name>A0A645IQS7_9ZZZZ</name>
<dbReference type="GO" id="GO:0009236">
    <property type="term" value="P:cobalamin biosynthetic process"/>
    <property type="evidence" value="ECO:0007669"/>
    <property type="project" value="InterPro"/>
</dbReference>
<gene>
    <name evidence="1" type="ORF">SDC9_197245</name>
</gene>
<dbReference type="GO" id="GO:0005524">
    <property type="term" value="F:ATP binding"/>
    <property type="evidence" value="ECO:0007669"/>
    <property type="project" value="InterPro"/>
</dbReference>